<dbReference type="AlphaFoldDB" id="A0A9P7HG56"/>
<evidence type="ECO:0000256" key="4">
    <source>
        <dbReference type="ARBA" id="ARBA00023128"/>
    </source>
</evidence>
<accession>A0A9P7HG56</accession>
<dbReference type="GO" id="GO:0005762">
    <property type="term" value="C:mitochondrial large ribosomal subunit"/>
    <property type="evidence" value="ECO:0007669"/>
    <property type="project" value="TreeGrafter"/>
</dbReference>
<dbReference type="Proteomes" id="UP000782241">
    <property type="component" value="Unassembled WGS sequence"/>
</dbReference>
<evidence type="ECO:0000313" key="9">
    <source>
        <dbReference type="EMBL" id="KAG5664182.1"/>
    </source>
</evidence>
<keyword evidence="2" id="KW-0809">Transit peptide</keyword>
<name>A0A9P7HG56_9HYPO</name>
<evidence type="ECO:0000256" key="2">
    <source>
        <dbReference type="ARBA" id="ARBA00022946"/>
    </source>
</evidence>
<proteinExistence type="inferred from homology"/>
<dbReference type="InterPro" id="IPR013870">
    <property type="entry name" value="Ribosomal_mL54"/>
</dbReference>
<keyword evidence="3" id="KW-0689">Ribosomal protein</keyword>
<dbReference type="PANTHER" id="PTHR28595">
    <property type="entry name" value="39S RIBOSOMAL PROTEIN L54, MITOCHONDRIAL"/>
    <property type="match status" value="1"/>
</dbReference>
<reference evidence="9" key="1">
    <citation type="submission" date="2021-04" db="EMBL/GenBank/DDBJ databases">
        <title>Draft genome of Fusarium avenaceum strain F156N33, isolated from an atmospheric sample in Virginia.</title>
        <authorList>
            <person name="Yang S."/>
            <person name="Vinatzer B.A."/>
            <person name="Coleman J."/>
        </authorList>
    </citation>
    <scope>NUCLEOTIDE SEQUENCE</scope>
    <source>
        <strain evidence="9">F156N33</strain>
    </source>
</reference>
<comment type="caution">
    <text evidence="9">The sequence shown here is derived from an EMBL/GenBank/DDBJ whole genome shotgun (WGS) entry which is preliminary data.</text>
</comment>
<evidence type="ECO:0000256" key="3">
    <source>
        <dbReference type="ARBA" id="ARBA00022980"/>
    </source>
</evidence>
<keyword evidence="4" id="KW-0496">Mitochondrion</keyword>
<keyword evidence="10" id="KW-1185">Reference proteome</keyword>
<comment type="similarity">
    <text evidence="6">Belongs to the mitochondrion-specific ribosomal protein mL54 family.</text>
</comment>
<protein>
    <recommendedName>
        <fullName evidence="7">Large ribosomal subunit protein mL54</fullName>
    </recommendedName>
</protein>
<organism evidence="9 10">
    <name type="scientific">Fusarium avenaceum</name>
    <dbReference type="NCBI Taxonomy" id="40199"/>
    <lineage>
        <taxon>Eukaryota</taxon>
        <taxon>Fungi</taxon>
        <taxon>Dikarya</taxon>
        <taxon>Ascomycota</taxon>
        <taxon>Pezizomycotina</taxon>
        <taxon>Sordariomycetes</taxon>
        <taxon>Hypocreomycetidae</taxon>
        <taxon>Hypocreales</taxon>
        <taxon>Nectriaceae</taxon>
        <taxon>Fusarium</taxon>
        <taxon>Fusarium tricinctum species complex</taxon>
    </lineage>
</organism>
<gene>
    <name evidence="9" type="ORF">KAF25_006767</name>
</gene>
<sequence>MPTPESEQFKAQKPTVAPTFNGVDYDDTKAFKAAEDALIREQWVGAMMTRLVGEELNKCYVREGVNHLENCGHLRERYLQLLQSNKIKGTKFLQQNYVHQKDQELDLAAKVHTSNKIANLNKEQPRASSHFVSQHPPPAIIMFCTRCLRSGALRRSQPVLRQFSTTTPFRNAEPQLSTPVTAPGEAPKDVPATRSSCAPGTVLNGLNYIKTGQDPVAKHDDEYPEWLWSCLDVLKKSADSAETDAGDEFSKSKKQRKLAAKRQRAHEAKLLAEGNLEALAPKIPIQHQAVNILGEENRGVEHNVEAAKKREELRRAMRKERKAKIKETNYLKSM</sequence>
<dbReference type="GO" id="GO:0003735">
    <property type="term" value="F:structural constituent of ribosome"/>
    <property type="evidence" value="ECO:0007669"/>
    <property type="project" value="TreeGrafter"/>
</dbReference>
<feature type="region of interest" description="Disordered" evidence="8">
    <location>
        <begin position="165"/>
        <end position="197"/>
    </location>
</feature>
<evidence type="ECO:0000256" key="6">
    <source>
        <dbReference type="ARBA" id="ARBA00033752"/>
    </source>
</evidence>
<comment type="subcellular location">
    <subcellularLocation>
        <location evidence="1">Mitochondrion</location>
    </subcellularLocation>
</comment>
<dbReference type="PANTHER" id="PTHR28595:SF1">
    <property type="entry name" value="LARGE RIBOSOMAL SUBUNIT PROTEIN ML54"/>
    <property type="match status" value="1"/>
</dbReference>
<evidence type="ECO:0000313" key="10">
    <source>
        <dbReference type="Proteomes" id="UP000782241"/>
    </source>
</evidence>
<feature type="compositionally biased region" description="Polar residues" evidence="8">
    <location>
        <begin position="165"/>
        <end position="180"/>
    </location>
</feature>
<evidence type="ECO:0000256" key="8">
    <source>
        <dbReference type="SAM" id="MobiDB-lite"/>
    </source>
</evidence>
<evidence type="ECO:0000256" key="5">
    <source>
        <dbReference type="ARBA" id="ARBA00023274"/>
    </source>
</evidence>
<keyword evidence="5" id="KW-0687">Ribonucleoprotein</keyword>
<dbReference type="Pfam" id="PF08561">
    <property type="entry name" value="Ribosomal_L37"/>
    <property type="match status" value="1"/>
</dbReference>
<evidence type="ECO:0000256" key="7">
    <source>
        <dbReference type="ARBA" id="ARBA00035179"/>
    </source>
</evidence>
<dbReference type="EMBL" id="JAGPUO010000003">
    <property type="protein sequence ID" value="KAG5664182.1"/>
    <property type="molecule type" value="Genomic_DNA"/>
</dbReference>
<evidence type="ECO:0000256" key="1">
    <source>
        <dbReference type="ARBA" id="ARBA00004173"/>
    </source>
</evidence>